<feature type="transmembrane region" description="Helical" evidence="7">
    <location>
        <begin position="50"/>
        <end position="70"/>
    </location>
</feature>
<dbReference type="InterPro" id="IPR000715">
    <property type="entry name" value="Glycosyl_transferase_4"/>
</dbReference>
<feature type="transmembrane region" description="Helical" evidence="7">
    <location>
        <begin position="6"/>
        <end position="30"/>
    </location>
</feature>
<dbReference type="Gene3D" id="2.40.10.220">
    <property type="entry name" value="predicted glycosyltransferase like domains"/>
    <property type="match status" value="1"/>
</dbReference>
<keyword evidence="3 9" id="KW-0808">Transferase</keyword>
<feature type="transmembrane region" description="Helical" evidence="7">
    <location>
        <begin position="186"/>
        <end position="203"/>
    </location>
</feature>
<feature type="transmembrane region" description="Helical" evidence="7">
    <location>
        <begin position="99"/>
        <end position="116"/>
    </location>
</feature>
<keyword evidence="2" id="KW-1003">Cell membrane</keyword>
<dbReference type="InterPro" id="IPR018480">
    <property type="entry name" value="PNAcMuramoyl-5peptid_Trfase_CS"/>
</dbReference>
<evidence type="ECO:0000256" key="5">
    <source>
        <dbReference type="ARBA" id="ARBA00022989"/>
    </source>
</evidence>
<dbReference type="Pfam" id="PF07238">
    <property type="entry name" value="PilZ"/>
    <property type="match status" value="1"/>
</dbReference>
<name>A0A3B1CW80_9ZZZZ</name>
<dbReference type="GO" id="GO:0016780">
    <property type="term" value="F:phosphotransferase activity, for other substituted phosphate groups"/>
    <property type="evidence" value="ECO:0007669"/>
    <property type="project" value="InterPro"/>
</dbReference>
<dbReference type="PANTHER" id="PTHR22926:SF3">
    <property type="entry name" value="UNDECAPRENYL-PHOSPHATE ALPHA-N-ACETYLGLUCOSAMINYL 1-PHOSPHATE TRANSFERASE"/>
    <property type="match status" value="1"/>
</dbReference>
<dbReference type="GO" id="GO:0009103">
    <property type="term" value="P:lipopolysaccharide biosynthetic process"/>
    <property type="evidence" value="ECO:0007669"/>
    <property type="project" value="TreeGrafter"/>
</dbReference>
<comment type="subcellular location">
    <subcellularLocation>
        <location evidence="1">Cell membrane</location>
        <topology evidence="1">Multi-pass membrane protein</topology>
    </subcellularLocation>
</comment>
<keyword evidence="4 7" id="KW-0812">Transmembrane</keyword>
<keyword evidence="6 7" id="KW-0472">Membrane</keyword>
<evidence type="ECO:0000256" key="7">
    <source>
        <dbReference type="SAM" id="Phobius"/>
    </source>
</evidence>
<dbReference type="GO" id="GO:0035438">
    <property type="term" value="F:cyclic-di-GMP binding"/>
    <property type="evidence" value="ECO:0007669"/>
    <property type="project" value="InterPro"/>
</dbReference>
<evidence type="ECO:0000256" key="4">
    <source>
        <dbReference type="ARBA" id="ARBA00022692"/>
    </source>
</evidence>
<dbReference type="EC" id="2.7.8.-" evidence="9"/>
<dbReference type="GO" id="GO:0071555">
    <property type="term" value="P:cell wall organization"/>
    <property type="evidence" value="ECO:0007669"/>
    <property type="project" value="TreeGrafter"/>
</dbReference>
<dbReference type="InterPro" id="IPR009875">
    <property type="entry name" value="PilZ_domain"/>
</dbReference>
<dbReference type="CDD" id="cd06853">
    <property type="entry name" value="GT_WecA_like"/>
    <property type="match status" value="1"/>
</dbReference>
<feature type="transmembrane region" description="Helical" evidence="7">
    <location>
        <begin position="161"/>
        <end position="180"/>
    </location>
</feature>
<protein>
    <submittedName>
        <fullName evidence="9">Undecaprenyl-phosphate N-acetylglucosaminyl 1-phosphate transferase</fullName>
        <ecNumber evidence="9">2.7.8.-</ecNumber>
    </submittedName>
</protein>
<dbReference type="Pfam" id="PF00953">
    <property type="entry name" value="Glycos_transf_4"/>
    <property type="match status" value="1"/>
</dbReference>
<dbReference type="GO" id="GO:0005886">
    <property type="term" value="C:plasma membrane"/>
    <property type="evidence" value="ECO:0007669"/>
    <property type="project" value="UniProtKB-SubCell"/>
</dbReference>
<evidence type="ECO:0000256" key="3">
    <source>
        <dbReference type="ARBA" id="ARBA00022679"/>
    </source>
</evidence>
<feature type="transmembrane region" description="Helical" evidence="7">
    <location>
        <begin position="76"/>
        <end position="92"/>
    </location>
</feature>
<feature type="domain" description="PilZ" evidence="8">
    <location>
        <begin position="377"/>
        <end position="477"/>
    </location>
</feature>
<evidence type="ECO:0000256" key="1">
    <source>
        <dbReference type="ARBA" id="ARBA00004651"/>
    </source>
</evidence>
<feature type="transmembrane region" description="Helical" evidence="7">
    <location>
        <begin position="136"/>
        <end position="154"/>
    </location>
</feature>
<dbReference type="PROSITE" id="PS01348">
    <property type="entry name" value="MRAY_2"/>
    <property type="match status" value="1"/>
</dbReference>
<feature type="transmembrane region" description="Helical" evidence="7">
    <location>
        <begin position="317"/>
        <end position="337"/>
    </location>
</feature>
<evidence type="ECO:0000313" key="9">
    <source>
        <dbReference type="EMBL" id="VAX34159.1"/>
    </source>
</evidence>
<dbReference type="GO" id="GO:0044038">
    <property type="term" value="P:cell wall macromolecule biosynthetic process"/>
    <property type="evidence" value="ECO:0007669"/>
    <property type="project" value="TreeGrafter"/>
</dbReference>
<feature type="transmembrane region" description="Helical" evidence="7">
    <location>
        <begin position="243"/>
        <end position="264"/>
    </location>
</feature>
<feature type="transmembrane region" description="Helical" evidence="7">
    <location>
        <begin position="292"/>
        <end position="311"/>
    </location>
</feature>
<keyword evidence="5 7" id="KW-1133">Transmembrane helix</keyword>
<organism evidence="9">
    <name type="scientific">hydrothermal vent metagenome</name>
    <dbReference type="NCBI Taxonomy" id="652676"/>
    <lineage>
        <taxon>unclassified sequences</taxon>
        <taxon>metagenomes</taxon>
        <taxon>ecological metagenomes</taxon>
    </lineage>
</organism>
<dbReference type="EMBL" id="UOGI01000266">
    <property type="protein sequence ID" value="VAX34159.1"/>
    <property type="molecule type" value="Genomic_DNA"/>
</dbReference>
<feature type="transmembrane region" description="Helical" evidence="7">
    <location>
        <begin position="210"/>
        <end position="231"/>
    </location>
</feature>
<proteinExistence type="predicted"/>
<sequence>MAYSLTLFLAFFTSLILTVLILPRLSNIALKIGLLDFPGQRKMHTNPRPLVGGLGMMMALSVTCLLFVPFSNLRGFYAGIAMLAIVGFLDDFRELNHRWKFVAQIVASVFMIYFSNNVVLTFGDVFAIGPIELNRTLAVILTVFFTVGVINAINMIDGLDGLAGGISLIAFIAFAVLAYINKQTELVLLSVALAGVVLGFLKYNWPPSRLFMGDAGSLSLGFSLVFISIAISQKENSLVSPVAPLLVLSVPIVDTITVMIKRLLRGRSPFRADKYHLHHITMKYGYRKKTTVRIILLVSAMFAAIGIIGVTLEIPDYRLFLIFLAYFVLYVTASFFIRNLLVLRLRFIRKRRRAGKKMWKVLLMLMKLMETLKALKRTKRYDVILPFSCNRTNGEEIFTGSVINIGTCGFAARLKELIFLKEKTDVVICLQEEEKEERFSVTAEVAWLFREDDGYLYGFKFINMDKSQAGVLRNYLESLEKRSKKVPSLSKGNELLQK</sequence>
<evidence type="ECO:0000256" key="6">
    <source>
        <dbReference type="ARBA" id="ARBA00023136"/>
    </source>
</evidence>
<accession>A0A3B1CW80</accession>
<gene>
    <name evidence="9" type="ORF">MNBD_NITROSPIRAE03-1351</name>
</gene>
<reference evidence="9" key="1">
    <citation type="submission" date="2018-06" db="EMBL/GenBank/DDBJ databases">
        <authorList>
            <person name="Zhirakovskaya E."/>
        </authorList>
    </citation>
    <scope>NUCLEOTIDE SEQUENCE</scope>
</reference>
<evidence type="ECO:0000259" key="8">
    <source>
        <dbReference type="Pfam" id="PF07238"/>
    </source>
</evidence>
<evidence type="ECO:0000256" key="2">
    <source>
        <dbReference type="ARBA" id="ARBA00022475"/>
    </source>
</evidence>
<dbReference type="PANTHER" id="PTHR22926">
    <property type="entry name" value="PHOSPHO-N-ACETYLMURAMOYL-PENTAPEPTIDE-TRANSFERASE"/>
    <property type="match status" value="1"/>
</dbReference>
<dbReference type="AlphaFoldDB" id="A0A3B1CW80"/>